<dbReference type="PANTHER" id="PTHR43080">
    <property type="entry name" value="CBS DOMAIN-CONTAINING PROTEIN CBSX3, MITOCHONDRIAL"/>
    <property type="match status" value="1"/>
</dbReference>
<organism evidence="4 5">
    <name type="scientific">Heyndrickxia acidicola</name>
    <dbReference type="NCBI Taxonomy" id="209389"/>
    <lineage>
        <taxon>Bacteria</taxon>
        <taxon>Bacillati</taxon>
        <taxon>Bacillota</taxon>
        <taxon>Bacilli</taxon>
        <taxon>Bacillales</taxon>
        <taxon>Bacillaceae</taxon>
        <taxon>Heyndrickxia</taxon>
    </lineage>
</organism>
<dbReference type="EMBL" id="JARMAB010000013">
    <property type="protein sequence ID" value="MED1203557.1"/>
    <property type="molecule type" value="Genomic_DNA"/>
</dbReference>
<accession>A0ABU6MGP1</accession>
<name>A0ABU6MGP1_9BACI</name>
<comment type="caution">
    <text evidence="4">The sequence shown here is derived from an EMBL/GenBank/DDBJ whole genome shotgun (WGS) entry which is preliminary data.</text>
</comment>
<evidence type="ECO:0000313" key="5">
    <source>
        <dbReference type="Proteomes" id="UP001341444"/>
    </source>
</evidence>
<proteinExistence type="predicted"/>
<dbReference type="InterPro" id="IPR046342">
    <property type="entry name" value="CBS_dom_sf"/>
</dbReference>
<dbReference type="PANTHER" id="PTHR43080:SF2">
    <property type="entry name" value="CBS DOMAIN-CONTAINING PROTEIN"/>
    <property type="match status" value="1"/>
</dbReference>
<keyword evidence="5" id="KW-1185">Reference proteome</keyword>
<gene>
    <name evidence="4" type="ORF">P4T90_10775</name>
</gene>
<reference evidence="4 5" key="1">
    <citation type="submission" date="2023-03" db="EMBL/GenBank/DDBJ databases">
        <title>Bacillus Genome Sequencing.</title>
        <authorList>
            <person name="Dunlap C."/>
        </authorList>
    </citation>
    <scope>NUCLEOTIDE SEQUENCE [LARGE SCALE GENOMIC DNA]</scope>
    <source>
        <strain evidence="4 5">B-23453</strain>
    </source>
</reference>
<dbReference type="InterPro" id="IPR051257">
    <property type="entry name" value="Diverse_CBS-Domain"/>
</dbReference>
<dbReference type="SMART" id="SM00116">
    <property type="entry name" value="CBS"/>
    <property type="match status" value="2"/>
</dbReference>
<evidence type="ECO:0000256" key="1">
    <source>
        <dbReference type="ARBA" id="ARBA00023122"/>
    </source>
</evidence>
<dbReference type="InterPro" id="IPR000644">
    <property type="entry name" value="CBS_dom"/>
</dbReference>
<evidence type="ECO:0000256" key="2">
    <source>
        <dbReference type="PROSITE-ProRule" id="PRU00703"/>
    </source>
</evidence>
<dbReference type="SUPFAM" id="SSF54631">
    <property type="entry name" value="CBS-domain pair"/>
    <property type="match status" value="1"/>
</dbReference>
<dbReference type="CDD" id="cd04622">
    <property type="entry name" value="CBS_pair_HRP1_like"/>
    <property type="match status" value="1"/>
</dbReference>
<dbReference type="RefSeq" id="WP_066271200.1">
    <property type="nucleotide sequence ID" value="NZ_JARMAB010000013.1"/>
</dbReference>
<feature type="domain" description="CBS" evidence="3">
    <location>
        <begin position="7"/>
        <end position="65"/>
    </location>
</feature>
<sequence>MQVRNVMSSEVECCNTQDTLSAVASKMQSLNVGALPVVENENIIGMVTDRDMVVRGLTNGNSGDSVHTVMSSNVVTVSADASLEEAAQLMSQHQVRRLPVVDNGHLVGIVSLGDLAVRNQADHSAGQALSQISQQDLS</sequence>
<evidence type="ECO:0000259" key="3">
    <source>
        <dbReference type="PROSITE" id="PS51371"/>
    </source>
</evidence>
<evidence type="ECO:0000313" key="4">
    <source>
        <dbReference type="EMBL" id="MED1203557.1"/>
    </source>
</evidence>
<dbReference type="Proteomes" id="UP001341444">
    <property type="component" value="Unassembled WGS sequence"/>
</dbReference>
<dbReference type="PROSITE" id="PS51371">
    <property type="entry name" value="CBS"/>
    <property type="match status" value="2"/>
</dbReference>
<dbReference type="Pfam" id="PF00571">
    <property type="entry name" value="CBS"/>
    <property type="match status" value="2"/>
</dbReference>
<feature type="domain" description="CBS" evidence="3">
    <location>
        <begin position="70"/>
        <end position="125"/>
    </location>
</feature>
<keyword evidence="1 2" id="KW-0129">CBS domain</keyword>
<dbReference type="Gene3D" id="3.10.580.10">
    <property type="entry name" value="CBS-domain"/>
    <property type="match status" value="1"/>
</dbReference>
<protein>
    <submittedName>
        <fullName evidence="4">CBS domain-containing protein</fullName>
    </submittedName>
</protein>